<dbReference type="STRING" id="531814.SAMN04487944_12612"/>
<dbReference type="Gene3D" id="3.30.457.10">
    <property type="entry name" value="Copper amine oxidase-like, N-terminal domain"/>
    <property type="match status" value="1"/>
</dbReference>
<proteinExistence type="predicted"/>
<dbReference type="RefSeq" id="WP_089744032.1">
    <property type="nucleotide sequence ID" value="NZ_FOGL01000026.1"/>
</dbReference>
<organism evidence="2 3">
    <name type="scientific">Gracilibacillus ureilyticus</name>
    <dbReference type="NCBI Taxonomy" id="531814"/>
    <lineage>
        <taxon>Bacteria</taxon>
        <taxon>Bacillati</taxon>
        <taxon>Bacillota</taxon>
        <taxon>Bacilli</taxon>
        <taxon>Bacillales</taxon>
        <taxon>Bacillaceae</taxon>
        <taxon>Gracilibacillus</taxon>
    </lineage>
</organism>
<dbReference type="OrthoDB" id="2519728at2"/>
<name>A0A1H9VQ80_9BACI</name>
<dbReference type="InterPro" id="IPR036582">
    <property type="entry name" value="Mao_N_sf"/>
</dbReference>
<evidence type="ECO:0000313" key="3">
    <source>
        <dbReference type="Proteomes" id="UP000199687"/>
    </source>
</evidence>
<dbReference type="InterPro" id="IPR012854">
    <property type="entry name" value="Cu_amine_oxidase-like_N"/>
</dbReference>
<dbReference type="EMBL" id="FOGL01000026">
    <property type="protein sequence ID" value="SES23742.1"/>
    <property type="molecule type" value="Genomic_DNA"/>
</dbReference>
<keyword evidence="3" id="KW-1185">Reference proteome</keyword>
<dbReference type="Pfam" id="PF07833">
    <property type="entry name" value="Cu_amine_oxidN1"/>
    <property type="match status" value="1"/>
</dbReference>
<gene>
    <name evidence="2" type="ORF">SAMN04487944_12612</name>
</gene>
<dbReference type="AlphaFoldDB" id="A0A1H9VQ80"/>
<protein>
    <submittedName>
        <fullName evidence="2">Copper amine oxidase N-terminal domain-containing protein</fullName>
    </submittedName>
</protein>
<dbReference type="SUPFAM" id="SSF55383">
    <property type="entry name" value="Copper amine oxidase, domain N"/>
    <property type="match status" value="1"/>
</dbReference>
<dbReference type="Proteomes" id="UP000199687">
    <property type="component" value="Unassembled WGS sequence"/>
</dbReference>
<evidence type="ECO:0000313" key="2">
    <source>
        <dbReference type="EMBL" id="SES23742.1"/>
    </source>
</evidence>
<evidence type="ECO:0000259" key="1">
    <source>
        <dbReference type="Pfam" id="PF07833"/>
    </source>
</evidence>
<reference evidence="2 3" key="1">
    <citation type="submission" date="2016-10" db="EMBL/GenBank/DDBJ databases">
        <authorList>
            <person name="de Groot N.N."/>
        </authorList>
    </citation>
    <scope>NUCLEOTIDE SEQUENCE [LARGE SCALE GENOMIC DNA]</scope>
    <source>
        <strain evidence="2 3">CGMCC 1.7727</strain>
    </source>
</reference>
<sequence length="507" mass="56227">MQKSISSMFIIYIISFIFIDSISAAGDQDISAQNKEYAISESEVYVDSIKVSYPVKPIIKDGTTLVPIRETFEAIGATVSWNQEEESVIATKGNTKLYLKIGSHTAFINEQPLEIKAAPVIYNSKTMIPLRLIGESFGGTVDYNTETKVISITMPKLLADFLSKEHGVISNIQDIADVKMSGDRRLMLSDNPENINANTIKENNSTLWNDVVKENSTSEDHRVVGWHVNEFNKEVTVGITLENLSETNTIEVRNLEGIHKTSLINWDYDIGLPVSEAVLNNRLHNIELNNNQANHGETIQIGSYNLNPGELIGFLNDFTVMKTSGTGDLNYIIRTVVSTENTDLTKIDSVPVPIDQNNLHPRGVWRSSELSAELPSYDVLQDGEQSYNISNGKTDNMLNAENSLVENAVSVSNMGHYGVVYKVKIPFVNESGEEKTIRVRLASRGGLYSGTVKTGEDVFNIHQLEPNNEVINVIDYKTVKNNGHIELDIMHSGGSYLPISININTVN</sequence>
<feature type="domain" description="Copper amine oxidase-like N-terminal" evidence="1">
    <location>
        <begin position="46"/>
        <end position="152"/>
    </location>
</feature>
<accession>A0A1H9VQ80</accession>